<accession>A0A4V1QV04</accession>
<dbReference type="EMBL" id="SDOZ01000002">
    <property type="protein sequence ID" value="RXZ60966.1"/>
    <property type="molecule type" value="Genomic_DNA"/>
</dbReference>
<organism evidence="2 3">
    <name type="scientific">Candidatus Borkfalkia ceftriaxoniphila</name>
    <dbReference type="NCBI Taxonomy" id="2508949"/>
    <lineage>
        <taxon>Bacteria</taxon>
        <taxon>Bacillati</taxon>
        <taxon>Bacillota</taxon>
        <taxon>Clostridia</taxon>
        <taxon>Christensenellales</taxon>
        <taxon>Christensenellaceae</taxon>
        <taxon>Candidatus Borkfalkia</taxon>
    </lineage>
</organism>
<gene>
    <name evidence="2" type="ORF">ESZ91_00860</name>
</gene>
<dbReference type="InterPro" id="IPR000600">
    <property type="entry name" value="ROK"/>
</dbReference>
<dbReference type="PANTHER" id="PTHR18964:SF149">
    <property type="entry name" value="BIFUNCTIONAL UDP-N-ACETYLGLUCOSAMINE 2-EPIMERASE_N-ACETYLMANNOSAMINE KINASE"/>
    <property type="match status" value="1"/>
</dbReference>
<dbReference type="SUPFAM" id="SSF53067">
    <property type="entry name" value="Actin-like ATPase domain"/>
    <property type="match status" value="1"/>
</dbReference>
<protein>
    <submittedName>
        <fullName evidence="2">ROK family protein</fullName>
    </submittedName>
</protein>
<dbReference type="Pfam" id="PF00480">
    <property type="entry name" value="ROK"/>
    <property type="match status" value="1"/>
</dbReference>
<dbReference type="InterPro" id="IPR043129">
    <property type="entry name" value="ATPase_NBD"/>
</dbReference>
<name>A0A4V1QV04_9FIRM</name>
<dbReference type="Gene3D" id="3.30.420.40">
    <property type="match status" value="2"/>
</dbReference>
<dbReference type="AlphaFoldDB" id="A0A4V1QV04"/>
<keyword evidence="3" id="KW-1185">Reference proteome</keyword>
<evidence type="ECO:0000313" key="3">
    <source>
        <dbReference type="Proteomes" id="UP000291269"/>
    </source>
</evidence>
<reference evidence="2 3" key="1">
    <citation type="journal article" date="2019" name="Gut">
        <title>Antibiotics-induced monodominance of a novel gut bacterial order.</title>
        <authorList>
            <person name="Hildebrand F."/>
            <person name="Moitinho-Silva L."/>
            <person name="Blasche S."/>
            <person name="Jahn M.T."/>
            <person name="Gossmann T.I."/>
            <person name="Heuerta-Cepas J."/>
            <person name="Hercog R."/>
            <person name="Luetge M."/>
            <person name="Bahram M."/>
            <person name="Pryszlak A."/>
            <person name="Alves R.J."/>
            <person name="Waszak S.M."/>
            <person name="Zhu A."/>
            <person name="Ye L."/>
            <person name="Costea P.I."/>
            <person name="Aalvink S."/>
            <person name="Belzer C."/>
            <person name="Forslund S.K."/>
            <person name="Sunagawa S."/>
            <person name="Hentschel U."/>
            <person name="Merten C."/>
            <person name="Patil K.R."/>
            <person name="Benes V."/>
            <person name="Bork P."/>
        </authorList>
    </citation>
    <scope>NUCLEOTIDE SEQUENCE [LARGE SCALE GENOMIC DNA]</scope>
    <source>
        <strain evidence="2 3">HDS1380</strain>
    </source>
</reference>
<proteinExistence type="inferred from homology"/>
<evidence type="ECO:0000313" key="2">
    <source>
        <dbReference type="EMBL" id="RXZ60966.1"/>
    </source>
</evidence>
<dbReference type="Proteomes" id="UP000291269">
    <property type="component" value="Unassembled WGS sequence"/>
</dbReference>
<dbReference type="PANTHER" id="PTHR18964">
    <property type="entry name" value="ROK (REPRESSOR, ORF, KINASE) FAMILY"/>
    <property type="match status" value="1"/>
</dbReference>
<comment type="caution">
    <text evidence="2">The sequence shown here is derived from an EMBL/GenBank/DDBJ whole genome shotgun (WGS) entry which is preliminary data.</text>
</comment>
<evidence type="ECO:0000256" key="1">
    <source>
        <dbReference type="ARBA" id="ARBA00006479"/>
    </source>
</evidence>
<dbReference type="RefSeq" id="WP_129223169.1">
    <property type="nucleotide sequence ID" value="NZ_SDOZ01000002.1"/>
</dbReference>
<dbReference type="OrthoDB" id="9810372at2"/>
<comment type="similarity">
    <text evidence="1">Belongs to the ROK (NagC/XylR) family.</text>
</comment>
<sequence>MTDWYMGFDLGGMSAKAGLFDQKGQCLYKCTAATSKDDGYVTVVTKLYQLAKETLAAAGASLERLKGVGLASPGVIDGNGGVVIRWSNYGWTDKPIGRDLAQRLSAPVRLVNDANAAALGEAKFGASKKYTDSMFLTLGTGVGSGIISGGKLMENCGGAEAGHMVIEAGGVPCPCGRRGCFEQYASATALIRDTKKAMFEHKDSVMWELVDGDPDKVDGRTAFSAAKADDPAGAKVVKNYISYLGEGIANLVNLLRPQAVIIGGGICNEGEYLLQPLRRWVGERIYVDGETIPLVIARAKLGNDAGIYGAAALAMGR</sequence>